<keyword evidence="3" id="KW-0862">Zinc</keyword>
<dbReference type="GO" id="GO:0008270">
    <property type="term" value="F:zinc ion binding"/>
    <property type="evidence" value="ECO:0007669"/>
    <property type="project" value="UniProtKB-KW"/>
</dbReference>
<dbReference type="SUPFAM" id="SSF57845">
    <property type="entry name" value="B-box zinc-binding domain"/>
    <property type="match status" value="1"/>
</dbReference>
<dbReference type="Gene3D" id="3.30.40.10">
    <property type="entry name" value="Zinc/RING finger domain, C3HC4 (zinc finger)"/>
    <property type="match status" value="1"/>
</dbReference>
<keyword evidence="5" id="KW-0175">Coiled coil</keyword>
<dbReference type="PROSITE" id="PS50089">
    <property type="entry name" value="ZF_RING_2"/>
    <property type="match status" value="1"/>
</dbReference>
<proteinExistence type="predicted"/>
<protein>
    <submittedName>
        <fullName evidence="8">Uncharacterized protein</fullName>
    </submittedName>
</protein>
<dbReference type="InterPro" id="IPR017907">
    <property type="entry name" value="Znf_RING_CS"/>
</dbReference>
<evidence type="ECO:0000313" key="9">
    <source>
        <dbReference type="Proteomes" id="UP000694543"/>
    </source>
</evidence>
<evidence type="ECO:0000256" key="2">
    <source>
        <dbReference type="ARBA" id="ARBA00022771"/>
    </source>
</evidence>
<evidence type="ECO:0000256" key="5">
    <source>
        <dbReference type="SAM" id="Coils"/>
    </source>
</evidence>
<reference evidence="8" key="1">
    <citation type="submission" date="2025-08" db="UniProtKB">
        <authorList>
            <consortium name="Ensembl"/>
        </authorList>
    </citation>
    <scope>IDENTIFICATION</scope>
</reference>
<dbReference type="Pfam" id="PF00643">
    <property type="entry name" value="zf-B_box"/>
    <property type="match status" value="1"/>
</dbReference>
<dbReference type="Ensembl" id="ENSCPIT00010008884.1">
    <property type="protein sequence ID" value="ENSCPIP00010007525.1"/>
    <property type="gene ID" value="ENSCPIG00010005874.1"/>
</dbReference>
<evidence type="ECO:0000259" key="6">
    <source>
        <dbReference type="PROSITE" id="PS50089"/>
    </source>
</evidence>
<feature type="domain" description="RING-type" evidence="6">
    <location>
        <begin position="20"/>
        <end position="64"/>
    </location>
</feature>
<dbReference type="CDD" id="cd19769">
    <property type="entry name" value="Bbox2_TRIM16-like"/>
    <property type="match status" value="1"/>
</dbReference>
<dbReference type="PANTHER" id="PTHR25465">
    <property type="entry name" value="B-BOX DOMAIN CONTAINING"/>
    <property type="match status" value="1"/>
</dbReference>
<keyword evidence="1" id="KW-0479">Metal-binding</keyword>
<sequence>MAEAKEECGASSSLEDELSCSICLCLYRNPVSLCCGHSFCRQCVQKALSAQQQDKAPYSCPLCRVELGSIVELQNNFHLCSIVETYLANKGKQDEGFATEKGEAVPCDFCLDKPQLAVKTCLICDASLCQAHLDKHSARASHRDHVLVEVGTGGSMEERRCQEHGKVLEYFCQDERLFICVLCSIAGCHKGHKILTLKEAHDMNLDDLSHTMDRLLRYINYLSIALEKLQRNKDQIETNTKTVTSLLQKMFGEIKTEIKKKEKKILSDIQSSEKSQLAECAKQKKEMEEKRDELVQHLQSLQKIKEQPNTFHLFKEFRLVLDSISSRKFRICPKMDVSVVELNEAAISSFQTLMGDCSSRLDTYLQDVQMRIQLLVAVQMTDLGSQNKNEAINFINWNRWRAQEYNTN</sequence>
<dbReference type="Proteomes" id="UP000694543">
    <property type="component" value="Unplaced"/>
</dbReference>
<dbReference type="InterPro" id="IPR001841">
    <property type="entry name" value="Znf_RING"/>
</dbReference>
<dbReference type="SMART" id="SM00184">
    <property type="entry name" value="RING"/>
    <property type="match status" value="1"/>
</dbReference>
<evidence type="ECO:0000256" key="1">
    <source>
        <dbReference type="ARBA" id="ARBA00022723"/>
    </source>
</evidence>
<evidence type="ECO:0000313" key="8">
    <source>
        <dbReference type="Ensembl" id="ENSCPIP00010007525.1"/>
    </source>
</evidence>
<organism evidence="8 9">
    <name type="scientific">Chrysolophus pictus</name>
    <name type="common">Golden pheasant</name>
    <name type="synonym">Phasianus pictus</name>
    <dbReference type="NCBI Taxonomy" id="9089"/>
    <lineage>
        <taxon>Eukaryota</taxon>
        <taxon>Metazoa</taxon>
        <taxon>Chordata</taxon>
        <taxon>Craniata</taxon>
        <taxon>Vertebrata</taxon>
        <taxon>Euteleostomi</taxon>
        <taxon>Archelosauria</taxon>
        <taxon>Archosauria</taxon>
        <taxon>Dinosauria</taxon>
        <taxon>Saurischia</taxon>
        <taxon>Theropoda</taxon>
        <taxon>Coelurosauria</taxon>
        <taxon>Aves</taxon>
        <taxon>Neognathae</taxon>
        <taxon>Galloanserae</taxon>
        <taxon>Galliformes</taxon>
        <taxon>Phasianidae</taxon>
        <taxon>Phasianinae</taxon>
        <taxon>Chrysolophus</taxon>
    </lineage>
</organism>
<dbReference type="Pfam" id="PF13445">
    <property type="entry name" value="zf-RING_UBOX"/>
    <property type="match status" value="1"/>
</dbReference>
<dbReference type="PROSITE" id="PS00518">
    <property type="entry name" value="ZF_RING_1"/>
    <property type="match status" value="1"/>
</dbReference>
<feature type="coiled-coil region" evidence="5">
    <location>
        <begin position="219"/>
        <end position="246"/>
    </location>
</feature>
<dbReference type="InterPro" id="IPR027370">
    <property type="entry name" value="Znf-RING_euk"/>
</dbReference>
<dbReference type="SMART" id="SM00336">
    <property type="entry name" value="BBOX"/>
    <property type="match status" value="2"/>
</dbReference>
<reference evidence="8" key="2">
    <citation type="submission" date="2025-09" db="UniProtKB">
        <authorList>
            <consortium name="Ensembl"/>
        </authorList>
    </citation>
    <scope>IDENTIFICATION</scope>
</reference>
<feature type="domain" description="B box-type" evidence="7">
    <location>
        <begin position="156"/>
        <end position="197"/>
    </location>
</feature>
<dbReference type="InterPro" id="IPR000315">
    <property type="entry name" value="Znf_B-box"/>
</dbReference>
<evidence type="ECO:0000256" key="3">
    <source>
        <dbReference type="ARBA" id="ARBA00022833"/>
    </source>
</evidence>
<dbReference type="AlphaFoldDB" id="A0A8C3LB72"/>
<dbReference type="Gene3D" id="3.30.160.60">
    <property type="entry name" value="Classic Zinc Finger"/>
    <property type="match status" value="1"/>
</dbReference>
<dbReference type="Gene3D" id="4.10.830.40">
    <property type="match status" value="1"/>
</dbReference>
<keyword evidence="2 4" id="KW-0863">Zinc-finger</keyword>
<evidence type="ECO:0000256" key="4">
    <source>
        <dbReference type="PROSITE-ProRule" id="PRU00024"/>
    </source>
</evidence>
<accession>A0A8C3LB72</accession>
<feature type="coiled-coil region" evidence="5">
    <location>
        <begin position="273"/>
        <end position="307"/>
    </location>
</feature>
<evidence type="ECO:0000259" key="7">
    <source>
        <dbReference type="PROSITE" id="PS50119"/>
    </source>
</evidence>
<dbReference type="PANTHER" id="PTHR25465:SF77">
    <property type="entry name" value="E3 UBIQUITIN_ISG15 LIGASE TRIM25"/>
    <property type="match status" value="1"/>
</dbReference>
<dbReference type="InterPro" id="IPR013083">
    <property type="entry name" value="Znf_RING/FYVE/PHD"/>
</dbReference>
<name>A0A8C3LB72_CHRPC</name>
<dbReference type="Pfam" id="PF25600">
    <property type="entry name" value="TRIM_CC"/>
    <property type="match status" value="1"/>
</dbReference>
<dbReference type="SUPFAM" id="SSF57850">
    <property type="entry name" value="RING/U-box"/>
    <property type="match status" value="1"/>
</dbReference>
<dbReference type="InterPro" id="IPR058030">
    <property type="entry name" value="TRIM8/14/16/25/29/45/65_CC"/>
</dbReference>
<dbReference type="InterPro" id="IPR051051">
    <property type="entry name" value="E3_ubiq-ligase_TRIM/RNF"/>
</dbReference>
<keyword evidence="9" id="KW-1185">Reference proteome</keyword>
<dbReference type="PROSITE" id="PS50119">
    <property type="entry name" value="ZF_BBOX"/>
    <property type="match status" value="1"/>
</dbReference>